<accession>A0ABN9QAW9</accession>
<proteinExistence type="predicted"/>
<sequence>MALARLGEDLQRALARLETPTGTPCTTPRETGTSAGTSTGTATPRVNDGYSSKSGLLGDWQAWWHTGQCQQDAAPGRGDRTGPAPTPASWKTPGLQAAAAQGGVAGGTDKAPELAKIASVARPPDGQSGGLAPPGGGVVHFRLVGCLRPAKPDLCRGGGVRSPVAPGRETVEERAHAAQRMPGTAAKPERDRAGERDSIGHRADEPALEPRGWETMRTLQRQLLNQSSNLAAAVKQKAMPGQCPGDAGSGASTAGSGADSGCGCSSSECEETTRSHELAPSLGVLINKGLGKAQPRHLQAAPSAARTAARAASIASIATYVRRTRRRSGSRDGRTERKREAADMDAPAAAEAPAETAAAVTFSSAAAAEAL</sequence>
<feature type="region of interest" description="Disordered" evidence="1">
    <location>
        <begin position="69"/>
        <end position="109"/>
    </location>
</feature>
<reference evidence="2" key="1">
    <citation type="submission" date="2023-10" db="EMBL/GenBank/DDBJ databases">
        <authorList>
            <person name="Chen Y."/>
            <person name="Shah S."/>
            <person name="Dougan E. K."/>
            <person name="Thang M."/>
            <person name="Chan C."/>
        </authorList>
    </citation>
    <scope>NUCLEOTIDE SEQUENCE [LARGE SCALE GENOMIC DNA]</scope>
</reference>
<feature type="region of interest" description="Disordered" evidence="1">
    <location>
        <begin position="323"/>
        <end position="356"/>
    </location>
</feature>
<feature type="region of interest" description="Disordered" evidence="1">
    <location>
        <begin position="239"/>
        <end position="268"/>
    </location>
</feature>
<feature type="compositionally biased region" description="Low complexity" evidence="1">
    <location>
        <begin position="31"/>
        <end position="43"/>
    </location>
</feature>
<gene>
    <name evidence="2" type="ORF">PCOR1329_LOCUS9563</name>
</gene>
<feature type="region of interest" description="Disordered" evidence="1">
    <location>
        <begin position="16"/>
        <end position="48"/>
    </location>
</feature>
<feature type="compositionally biased region" description="Basic and acidic residues" evidence="1">
    <location>
        <begin position="187"/>
        <end position="205"/>
    </location>
</feature>
<evidence type="ECO:0000256" key="1">
    <source>
        <dbReference type="SAM" id="MobiDB-lite"/>
    </source>
</evidence>
<name>A0ABN9QAW9_9DINO</name>
<feature type="region of interest" description="Disordered" evidence="1">
    <location>
        <begin position="158"/>
        <end position="213"/>
    </location>
</feature>
<feature type="compositionally biased region" description="Low complexity" evidence="1">
    <location>
        <begin position="245"/>
        <end position="267"/>
    </location>
</feature>
<feature type="compositionally biased region" description="Basic and acidic residues" evidence="1">
    <location>
        <begin position="329"/>
        <end position="342"/>
    </location>
</feature>
<dbReference type="Proteomes" id="UP001189429">
    <property type="component" value="Unassembled WGS sequence"/>
</dbReference>
<feature type="compositionally biased region" description="Polar residues" evidence="1">
    <location>
        <begin position="20"/>
        <end position="30"/>
    </location>
</feature>
<evidence type="ECO:0000313" key="2">
    <source>
        <dbReference type="EMBL" id="CAK0801835.1"/>
    </source>
</evidence>
<keyword evidence="3" id="KW-1185">Reference proteome</keyword>
<evidence type="ECO:0000313" key="3">
    <source>
        <dbReference type="Proteomes" id="UP001189429"/>
    </source>
</evidence>
<comment type="caution">
    <text evidence="2">The sequence shown here is derived from an EMBL/GenBank/DDBJ whole genome shotgun (WGS) entry which is preliminary data.</text>
</comment>
<feature type="compositionally biased region" description="Low complexity" evidence="1">
    <location>
        <begin position="344"/>
        <end position="356"/>
    </location>
</feature>
<protein>
    <submittedName>
        <fullName evidence="2">Uncharacterized protein</fullName>
    </submittedName>
</protein>
<organism evidence="2 3">
    <name type="scientific">Prorocentrum cordatum</name>
    <dbReference type="NCBI Taxonomy" id="2364126"/>
    <lineage>
        <taxon>Eukaryota</taxon>
        <taxon>Sar</taxon>
        <taxon>Alveolata</taxon>
        <taxon>Dinophyceae</taxon>
        <taxon>Prorocentrales</taxon>
        <taxon>Prorocentraceae</taxon>
        <taxon>Prorocentrum</taxon>
    </lineage>
</organism>
<dbReference type="EMBL" id="CAUYUJ010002669">
    <property type="protein sequence ID" value="CAK0801835.1"/>
    <property type="molecule type" value="Genomic_DNA"/>
</dbReference>